<dbReference type="GO" id="GO:0016579">
    <property type="term" value="P:protein deubiquitination"/>
    <property type="evidence" value="ECO:0007669"/>
    <property type="project" value="InterPro"/>
</dbReference>
<dbReference type="InterPro" id="IPR001394">
    <property type="entry name" value="Peptidase_C19_UCH"/>
</dbReference>
<evidence type="ECO:0000256" key="2">
    <source>
        <dbReference type="ARBA" id="ARBA00009085"/>
    </source>
</evidence>
<dbReference type="GO" id="GO:0006508">
    <property type="term" value="P:proteolysis"/>
    <property type="evidence" value="ECO:0007669"/>
    <property type="project" value="UniProtKB-KW"/>
</dbReference>
<reference evidence="9 10" key="1">
    <citation type="journal article" date="2016" name="Proc. Natl. Acad. Sci. U.S.A.">
        <title>Comparative genomics of biotechnologically important yeasts.</title>
        <authorList>
            <person name="Riley R."/>
            <person name="Haridas S."/>
            <person name="Wolfe K.H."/>
            <person name="Lopes M.R."/>
            <person name="Hittinger C.T."/>
            <person name="Goeker M."/>
            <person name="Salamov A.A."/>
            <person name="Wisecaver J.H."/>
            <person name="Long T.M."/>
            <person name="Calvey C.H."/>
            <person name="Aerts A.L."/>
            <person name="Barry K.W."/>
            <person name="Choi C."/>
            <person name="Clum A."/>
            <person name="Coughlan A.Y."/>
            <person name="Deshpande S."/>
            <person name="Douglass A.P."/>
            <person name="Hanson S.J."/>
            <person name="Klenk H.-P."/>
            <person name="LaButti K.M."/>
            <person name="Lapidus A."/>
            <person name="Lindquist E.A."/>
            <person name="Lipzen A.M."/>
            <person name="Meier-Kolthoff J.P."/>
            <person name="Ohm R.A."/>
            <person name="Otillar R.P."/>
            <person name="Pangilinan J.L."/>
            <person name="Peng Y."/>
            <person name="Rokas A."/>
            <person name="Rosa C.A."/>
            <person name="Scheuner C."/>
            <person name="Sibirny A.A."/>
            <person name="Slot J.C."/>
            <person name="Stielow J.B."/>
            <person name="Sun H."/>
            <person name="Kurtzman C.P."/>
            <person name="Blackwell M."/>
            <person name="Grigoriev I.V."/>
            <person name="Jeffries T.W."/>
        </authorList>
    </citation>
    <scope>NUCLEOTIDE SEQUENCE [LARGE SCALE GENOMIC DNA]</scope>
    <source>
        <strain evidence="9 10">DSM 6958</strain>
    </source>
</reference>
<dbReference type="GO" id="GO:0004843">
    <property type="term" value="F:cysteine-type deubiquitinase activity"/>
    <property type="evidence" value="ECO:0007669"/>
    <property type="project" value="UniProtKB-EC"/>
</dbReference>
<dbReference type="STRING" id="857566.A0A1E3PJ34"/>
<comment type="catalytic activity">
    <reaction evidence="1">
        <text>Thiol-dependent hydrolysis of ester, thioester, amide, peptide and isopeptide bonds formed by the C-terminal Gly of ubiquitin (a 76-residue protein attached to proteins as an intracellular targeting signal).</text>
        <dbReference type="EC" id="3.4.19.12"/>
    </reaction>
</comment>
<dbReference type="InterPro" id="IPR038765">
    <property type="entry name" value="Papain-like_cys_pep_sf"/>
</dbReference>
<organism evidence="9 10">
    <name type="scientific">Nadsonia fulvescens var. elongata DSM 6958</name>
    <dbReference type="NCBI Taxonomy" id="857566"/>
    <lineage>
        <taxon>Eukaryota</taxon>
        <taxon>Fungi</taxon>
        <taxon>Dikarya</taxon>
        <taxon>Ascomycota</taxon>
        <taxon>Saccharomycotina</taxon>
        <taxon>Dipodascomycetes</taxon>
        <taxon>Dipodascales</taxon>
        <taxon>Dipodascales incertae sedis</taxon>
        <taxon>Nadsonia</taxon>
    </lineage>
</organism>
<evidence type="ECO:0000256" key="7">
    <source>
        <dbReference type="ARBA" id="ARBA00022807"/>
    </source>
</evidence>
<keyword evidence="6 9" id="KW-0378">Hydrolase</keyword>
<dbReference type="PROSITE" id="PS50235">
    <property type="entry name" value="USP_3"/>
    <property type="match status" value="1"/>
</dbReference>
<evidence type="ECO:0000256" key="4">
    <source>
        <dbReference type="ARBA" id="ARBA00022670"/>
    </source>
</evidence>
<dbReference type="Gene3D" id="3.90.70.10">
    <property type="entry name" value="Cysteine proteinases"/>
    <property type="match status" value="1"/>
</dbReference>
<evidence type="ECO:0000313" key="9">
    <source>
        <dbReference type="EMBL" id="ODQ65431.1"/>
    </source>
</evidence>
<feature type="domain" description="USP" evidence="8">
    <location>
        <begin position="1"/>
        <end position="352"/>
    </location>
</feature>
<evidence type="ECO:0000256" key="5">
    <source>
        <dbReference type="ARBA" id="ARBA00022786"/>
    </source>
</evidence>
<dbReference type="Pfam" id="PF00443">
    <property type="entry name" value="UCH"/>
    <property type="match status" value="1"/>
</dbReference>
<dbReference type="PROSITE" id="PS00973">
    <property type="entry name" value="USP_2"/>
    <property type="match status" value="1"/>
</dbReference>
<sequence>MGLSNLGNTCYMNSALQCVTHVEELVNYFASDYYRKEINTTNPIGMNGDVAAVFGKLINSLYNNNSYESAFSPREFKSVIGRYGSAFEGYQQQDSQEFLAFLLDGLHEDLNRVITKPATEKPELPNEEEHSIEAIAGLAEACWEAHKKRNDSIILDLFSGLYRSTLVCPVSNNVSITFDPFMDLTLPLPEKKRNGFDLNDCLDLFAKPEVLGENDTWYCSKCKDFRQAEKTIELWDVPDILTIHLKRFASNRSFRDKIDAVVKFPIEGLDLTDRVGSAKYRKELGENPEEVSLVYDLFAVDNHYGGLGGGHYTAYAKNFKDGKWYYFDDSRVRETEPEQSITGAAYLLFYRR</sequence>
<accession>A0A1E3PJ34</accession>
<feature type="non-terminal residue" evidence="9">
    <location>
        <position position="352"/>
    </location>
</feature>
<evidence type="ECO:0000256" key="6">
    <source>
        <dbReference type="ARBA" id="ARBA00022801"/>
    </source>
</evidence>
<dbReference type="InterPro" id="IPR050185">
    <property type="entry name" value="Ub_carboxyl-term_hydrolase"/>
</dbReference>
<dbReference type="CDD" id="cd02674">
    <property type="entry name" value="Peptidase_C19R"/>
    <property type="match status" value="1"/>
</dbReference>
<dbReference type="PANTHER" id="PTHR21646:SF24">
    <property type="entry name" value="UBIQUITIN CARBOXYL-TERMINAL HYDROLASE"/>
    <property type="match status" value="1"/>
</dbReference>
<keyword evidence="5" id="KW-0833">Ubl conjugation pathway</keyword>
<evidence type="ECO:0000259" key="8">
    <source>
        <dbReference type="PROSITE" id="PS50235"/>
    </source>
</evidence>
<dbReference type="OrthoDB" id="292964at2759"/>
<dbReference type="EMBL" id="KV454410">
    <property type="protein sequence ID" value="ODQ65431.1"/>
    <property type="molecule type" value="Genomic_DNA"/>
</dbReference>
<keyword evidence="4" id="KW-0645">Protease</keyword>
<dbReference type="Proteomes" id="UP000095009">
    <property type="component" value="Unassembled WGS sequence"/>
</dbReference>
<dbReference type="SUPFAM" id="SSF54001">
    <property type="entry name" value="Cysteine proteinases"/>
    <property type="match status" value="1"/>
</dbReference>
<comment type="similarity">
    <text evidence="2">Belongs to the peptidase C19 family.</text>
</comment>
<keyword evidence="10" id="KW-1185">Reference proteome</keyword>
<protein>
    <recommendedName>
        <fullName evidence="3">ubiquitinyl hydrolase 1</fullName>
        <ecNumber evidence="3">3.4.19.12</ecNumber>
    </recommendedName>
</protein>
<dbReference type="AlphaFoldDB" id="A0A1E3PJ34"/>
<proteinExistence type="inferred from homology"/>
<dbReference type="InterPro" id="IPR018200">
    <property type="entry name" value="USP_CS"/>
</dbReference>
<evidence type="ECO:0000256" key="1">
    <source>
        <dbReference type="ARBA" id="ARBA00000707"/>
    </source>
</evidence>
<gene>
    <name evidence="9" type="ORF">NADFUDRAFT_6315</name>
</gene>
<keyword evidence="7" id="KW-0788">Thiol protease</keyword>
<dbReference type="PROSITE" id="PS00972">
    <property type="entry name" value="USP_1"/>
    <property type="match status" value="1"/>
</dbReference>
<dbReference type="PANTHER" id="PTHR21646">
    <property type="entry name" value="UBIQUITIN CARBOXYL-TERMINAL HYDROLASE"/>
    <property type="match status" value="1"/>
</dbReference>
<name>A0A1E3PJ34_9ASCO</name>
<evidence type="ECO:0000313" key="10">
    <source>
        <dbReference type="Proteomes" id="UP000095009"/>
    </source>
</evidence>
<dbReference type="InterPro" id="IPR028889">
    <property type="entry name" value="USP"/>
</dbReference>
<dbReference type="EC" id="3.4.19.12" evidence="3"/>
<evidence type="ECO:0000256" key="3">
    <source>
        <dbReference type="ARBA" id="ARBA00012759"/>
    </source>
</evidence>